<feature type="domain" description="Bacterial type II secretion system protein E" evidence="4">
    <location>
        <begin position="201"/>
        <end position="215"/>
    </location>
</feature>
<evidence type="ECO:0000259" key="4">
    <source>
        <dbReference type="PROSITE" id="PS00662"/>
    </source>
</evidence>
<organism evidence="5 6">
    <name type="scientific">Vagococcus allomyrinae</name>
    <dbReference type="NCBI Taxonomy" id="2794353"/>
    <lineage>
        <taxon>Bacteria</taxon>
        <taxon>Bacillati</taxon>
        <taxon>Bacillota</taxon>
        <taxon>Bacilli</taxon>
        <taxon>Lactobacillales</taxon>
        <taxon>Enterococcaceae</taxon>
        <taxon>Vagococcus</taxon>
    </lineage>
</organism>
<dbReference type="PANTHER" id="PTHR30258">
    <property type="entry name" value="TYPE II SECRETION SYSTEM PROTEIN GSPE-RELATED"/>
    <property type="match status" value="1"/>
</dbReference>
<dbReference type="Gene3D" id="3.40.50.300">
    <property type="entry name" value="P-loop containing nucleotide triphosphate hydrolases"/>
    <property type="match status" value="1"/>
</dbReference>
<dbReference type="NCBIfam" id="NF041000">
    <property type="entry name" value="ATPase_ComGA"/>
    <property type="match status" value="1"/>
</dbReference>
<keyword evidence="2" id="KW-0547">Nucleotide-binding</keyword>
<keyword evidence="6" id="KW-1185">Reference proteome</keyword>
<dbReference type="AlphaFoldDB" id="A0A940PET8"/>
<proteinExistence type="inferred from homology"/>
<dbReference type="Proteomes" id="UP000674938">
    <property type="component" value="Unassembled WGS sequence"/>
</dbReference>
<dbReference type="Pfam" id="PF00437">
    <property type="entry name" value="T2SSE"/>
    <property type="match status" value="1"/>
</dbReference>
<reference evidence="5" key="1">
    <citation type="submission" date="2020-12" db="EMBL/GenBank/DDBJ databases">
        <title>Vagococcus allomyrinae sp. nov. and Enterococcus lavae sp. nov., isolated from the larvae of Allomyrina dichotoma.</title>
        <authorList>
            <person name="Lee S.D."/>
        </authorList>
    </citation>
    <scope>NUCLEOTIDE SEQUENCE</scope>
    <source>
        <strain evidence="5">BWB3-3</strain>
    </source>
</reference>
<protein>
    <submittedName>
        <fullName evidence="5">Flp pilus assembly complex ATPase component TadA</fullName>
    </submittedName>
</protein>
<dbReference type="InterPro" id="IPR001482">
    <property type="entry name" value="T2SS/T4SS_dom"/>
</dbReference>
<keyword evidence="3" id="KW-0067">ATP-binding</keyword>
<dbReference type="PROSITE" id="PS00662">
    <property type="entry name" value="T2SP_E"/>
    <property type="match status" value="1"/>
</dbReference>
<dbReference type="GO" id="GO:0005524">
    <property type="term" value="F:ATP binding"/>
    <property type="evidence" value="ECO:0007669"/>
    <property type="project" value="UniProtKB-KW"/>
</dbReference>
<dbReference type="GO" id="GO:0016887">
    <property type="term" value="F:ATP hydrolysis activity"/>
    <property type="evidence" value="ECO:0007669"/>
    <property type="project" value="TreeGrafter"/>
</dbReference>
<comment type="similarity">
    <text evidence="1">Belongs to the GSP E family.</text>
</comment>
<accession>A0A940PET8</accession>
<evidence type="ECO:0000313" key="5">
    <source>
        <dbReference type="EMBL" id="MBP1043525.1"/>
    </source>
</evidence>
<sequence>MDISSYGKLLLRFGVQHRASDIYIFPQKKGYEVSFRYQLGKIRYGKLPQEAGEKLILYFKYMADMDVAEKRRSQVGAGNRVVSGKKRRLRFSTVGDFQHRESLVIRLLHDFTGEEDYLTFFPKQLVVIEEAVKKSGLYLFSGPTGSGKTTSMYRLAKQLGRQNRQVITIEDPVEIEDPAFLQLQVNKKINLSYEKLVKVCLRHRPDVLIVGEIRDRETAQAVIRGALTGHTIFSTIHGLNKESIVPRLLELGVAKEELRQCLRGIIYQRLLPVVCPYCLGSCSQFCQSGGSGVMFDAIFTKEGKFSQKAPQSWQKSLQKAWLLGYISTETFQRES</sequence>
<dbReference type="RefSeq" id="WP_245249776.1">
    <property type="nucleotide sequence ID" value="NZ_JAEEGA010000017.1"/>
</dbReference>
<dbReference type="GO" id="GO:0005886">
    <property type="term" value="C:plasma membrane"/>
    <property type="evidence" value="ECO:0007669"/>
    <property type="project" value="TreeGrafter"/>
</dbReference>
<dbReference type="SUPFAM" id="SSF52540">
    <property type="entry name" value="P-loop containing nucleoside triphosphate hydrolases"/>
    <property type="match status" value="1"/>
</dbReference>
<dbReference type="CDD" id="cd01129">
    <property type="entry name" value="PulE-GspE-like"/>
    <property type="match status" value="1"/>
</dbReference>
<comment type="caution">
    <text evidence="5">The sequence shown here is derived from an EMBL/GenBank/DDBJ whole genome shotgun (WGS) entry which is preliminary data.</text>
</comment>
<gene>
    <name evidence="5" type="primary">tadA</name>
    <name evidence="5" type="ORF">I6N95_21090</name>
</gene>
<evidence type="ECO:0000256" key="3">
    <source>
        <dbReference type="ARBA" id="ARBA00022840"/>
    </source>
</evidence>
<dbReference type="EMBL" id="JAEEGA010000017">
    <property type="protein sequence ID" value="MBP1043525.1"/>
    <property type="molecule type" value="Genomic_DNA"/>
</dbReference>
<dbReference type="InterPro" id="IPR047667">
    <property type="entry name" value="ATPase_ComGA"/>
</dbReference>
<dbReference type="Gene3D" id="3.30.450.90">
    <property type="match status" value="1"/>
</dbReference>
<dbReference type="InterPro" id="IPR027417">
    <property type="entry name" value="P-loop_NTPase"/>
</dbReference>
<dbReference type="PANTHER" id="PTHR30258:SF2">
    <property type="entry name" value="COMG OPERON PROTEIN 1"/>
    <property type="match status" value="1"/>
</dbReference>
<evidence type="ECO:0000256" key="2">
    <source>
        <dbReference type="ARBA" id="ARBA00022741"/>
    </source>
</evidence>
<evidence type="ECO:0000256" key="1">
    <source>
        <dbReference type="ARBA" id="ARBA00006611"/>
    </source>
</evidence>
<name>A0A940PET8_9ENTE</name>
<evidence type="ECO:0000313" key="6">
    <source>
        <dbReference type="Proteomes" id="UP000674938"/>
    </source>
</evidence>